<dbReference type="PANTHER" id="PTHR38834:SF3">
    <property type="entry name" value="SOLUTE-BINDING PROTEIN FAMILY 3_N-TERMINAL DOMAIN-CONTAINING PROTEIN"/>
    <property type="match status" value="1"/>
</dbReference>
<evidence type="ECO:0000313" key="3">
    <source>
        <dbReference type="Proteomes" id="UP000825679"/>
    </source>
</evidence>
<feature type="chain" id="PRO_5045698842" evidence="1">
    <location>
        <begin position="35"/>
        <end position="248"/>
    </location>
</feature>
<dbReference type="RefSeq" id="WP_221005325.1">
    <property type="nucleotide sequence ID" value="NZ_CP081150.1"/>
</dbReference>
<dbReference type="Gene3D" id="3.40.190.10">
    <property type="entry name" value="Periplasmic binding protein-like II"/>
    <property type="match status" value="2"/>
</dbReference>
<keyword evidence="1" id="KW-0732">Signal</keyword>
<organism evidence="2 3">
    <name type="scientific">Deefgea tanakiae</name>
    <dbReference type="NCBI Taxonomy" id="2865840"/>
    <lineage>
        <taxon>Bacteria</taxon>
        <taxon>Pseudomonadati</taxon>
        <taxon>Pseudomonadota</taxon>
        <taxon>Betaproteobacteria</taxon>
        <taxon>Neisseriales</taxon>
        <taxon>Chitinibacteraceae</taxon>
        <taxon>Deefgea</taxon>
    </lineage>
</organism>
<gene>
    <name evidence="2" type="ORF">K4H28_11445</name>
</gene>
<sequence>MSPTQPKQPITIAHLVNRLSVLALILSSSLQISAASAGELTIYTENDPPYVIVDANGLVGGLTKPKLDRFLRAIPYPNQQIKVQPWVRAYHEATSKPNTLVYPIVKTPEREKKLTYLYQLYEASVFFYRLSERKDIQINSLSDAKKYSVCAVRGDYRAEYLQQNGFTQIDLAADSTSNVKKILAGRCDLGILTEIGMNSKLNQLNEAPDRVRIAYALQELDSNLYIAINSNSDPQIIKQLQHIARSLN</sequence>
<reference evidence="2 3" key="1">
    <citation type="submission" date="2021-08" db="EMBL/GenBank/DDBJ databases">
        <title>complete genome sequencing of Deefgea sp. D25.</title>
        <authorList>
            <person name="Bae J.-W."/>
            <person name="Gim D.-H."/>
        </authorList>
    </citation>
    <scope>NUCLEOTIDE SEQUENCE [LARGE SCALE GENOMIC DNA]</scope>
    <source>
        <strain evidence="2 3">D25</strain>
    </source>
</reference>
<dbReference type="Proteomes" id="UP000825679">
    <property type="component" value="Chromosome"/>
</dbReference>
<protein>
    <submittedName>
        <fullName evidence="2">Transporter substrate-binding domain-containing protein</fullName>
    </submittedName>
</protein>
<dbReference type="EMBL" id="CP081150">
    <property type="protein sequence ID" value="QZA76926.1"/>
    <property type="molecule type" value="Genomic_DNA"/>
</dbReference>
<dbReference type="PANTHER" id="PTHR38834">
    <property type="entry name" value="PERIPLASMIC SUBSTRATE BINDING PROTEIN FAMILY 3"/>
    <property type="match status" value="1"/>
</dbReference>
<name>A0ABX8Z2X2_9NEIS</name>
<dbReference type="SUPFAM" id="SSF53850">
    <property type="entry name" value="Periplasmic binding protein-like II"/>
    <property type="match status" value="1"/>
</dbReference>
<proteinExistence type="predicted"/>
<keyword evidence="3" id="KW-1185">Reference proteome</keyword>
<feature type="signal peptide" evidence="1">
    <location>
        <begin position="1"/>
        <end position="34"/>
    </location>
</feature>
<evidence type="ECO:0000256" key="1">
    <source>
        <dbReference type="SAM" id="SignalP"/>
    </source>
</evidence>
<accession>A0ABX8Z2X2</accession>
<evidence type="ECO:0000313" key="2">
    <source>
        <dbReference type="EMBL" id="QZA76926.1"/>
    </source>
</evidence>